<evidence type="ECO:0000259" key="3">
    <source>
        <dbReference type="PROSITE" id="PS50110"/>
    </source>
</evidence>
<name>A0A563W058_9CYAN</name>
<evidence type="ECO:0000313" key="5">
    <source>
        <dbReference type="Proteomes" id="UP000320055"/>
    </source>
</evidence>
<gene>
    <name evidence="4" type="ORF">H1P_510006</name>
</gene>
<dbReference type="InterPro" id="IPR011006">
    <property type="entry name" value="CheY-like_superfamily"/>
</dbReference>
<feature type="domain" description="Response regulatory" evidence="3">
    <location>
        <begin position="5"/>
        <end position="122"/>
    </location>
</feature>
<evidence type="ECO:0000256" key="2">
    <source>
        <dbReference type="PROSITE-ProRule" id="PRU00169"/>
    </source>
</evidence>
<evidence type="ECO:0000313" key="4">
    <source>
        <dbReference type="EMBL" id="VEP16903.1"/>
    </source>
</evidence>
<dbReference type="EMBL" id="CAACVJ010000457">
    <property type="protein sequence ID" value="VEP16903.1"/>
    <property type="molecule type" value="Genomic_DNA"/>
</dbReference>
<keyword evidence="5" id="KW-1185">Reference proteome</keyword>
<dbReference type="Gene3D" id="3.40.50.2300">
    <property type="match status" value="1"/>
</dbReference>
<dbReference type="OrthoDB" id="9790669at2"/>
<dbReference type="SUPFAM" id="SSF52172">
    <property type="entry name" value="CheY-like"/>
    <property type="match status" value="1"/>
</dbReference>
<dbReference type="Proteomes" id="UP000320055">
    <property type="component" value="Unassembled WGS sequence"/>
</dbReference>
<evidence type="ECO:0000256" key="1">
    <source>
        <dbReference type="ARBA" id="ARBA00022553"/>
    </source>
</evidence>
<sequence>MSDKNILVIEDDEGIQAVTKFSLEMEDDWKVTSALCGKEGLIKAKSLHPDVILLDLVMPDINGIDILKELQSNQPTKKIPIILFTAKAVTINIPELQDNNVIGIITKPFDCLTLSAKIVNILKNS</sequence>
<reference evidence="4 5" key="1">
    <citation type="submission" date="2019-01" db="EMBL/GenBank/DDBJ databases">
        <authorList>
            <person name="Brito A."/>
        </authorList>
    </citation>
    <scope>NUCLEOTIDE SEQUENCE [LARGE SCALE GENOMIC DNA]</scope>
    <source>
        <strain evidence="4">1</strain>
    </source>
</reference>
<keyword evidence="1 2" id="KW-0597">Phosphoprotein</keyword>
<dbReference type="RefSeq" id="WP_144866580.1">
    <property type="nucleotide sequence ID" value="NZ_LR213811.1"/>
</dbReference>
<accession>A0A563W058</accession>
<dbReference type="GO" id="GO:0000160">
    <property type="term" value="P:phosphorelay signal transduction system"/>
    <property type="evidence" value="ECO:0007669"/>
    <property type="project" value="InterPro"/>
</dbReference>
<dbReference type="PROSITE" id="PS50110">
    <property type="entry name" value="RESPONSE_REGULATORY"/>
    <property type="match status" value="1"/>
</dbReference>
<protein>
    <submittedName>
        <fullName evidence="4">Two-component system response regulator</fullName>
    </submittedName>
</protein>
<proteinExistence type="predicted"/>
<dbReference type="PANTHER" id="PTHR44591">
    <property type="entry name" value="STRESS RESPONSE REGULATOR PROTEIN 1"/>
    <property type="match status" value="1"/>
</dbReference>
<dbReference type="PANTHER" id="PTHR44591:SF22">
    <property type="entry name" value="CHEY SUBFAMILY"/>
    <property type="match status" value="1"/>
</dbReference>
<dbReference type="InterPro" id="IPR001789">
    <property type="entry name" value="Sig_transdc_resp-reg_receiver"/>
</dbReference>
<dbReference type="InterPro" id="IPR050595">
    <property type="entry name" value="Bact_response_regulator"/>
</dbReference>
<dbReference type="Pfam" id="PF00072">
    <property type="entry name" value="Response_reg"/>
    <property type="match status" value="1"/>
</dbReference>
<dbReference type="SMART" id="SM00448">
    <property type="entry name" value="REC"/>
    <property type="match status" value="1"/>
</dbReference>
<organism evidence="4 5">
    <name type="scientific">Hyella patelloides LEGE 07179</name>
    <dbReference type="NCBI Taxonomy" id="945734"/>
    <lineage>
        <taxon>Bacteria</taxon>
        <taxon>Bacillati</taxon>
        <taxon>Cyanobacteriota</taxon>
        <taxon>Cyanophyceae</taxon>
        <taxon>Pleurocapsales</taxon>
        <taxon>Hyellaceae</taxon>
        <taxon>Hyella</taxon>
    </lineage>
</organism>
<dbReference type="AlphaFoldDB" id="A0A563W058"/>
<feature type="modified residue" description="4-aspartylphosphate" evidence="2">
    <location>
        <position position="55"/>
    </location>
</feature>